<protein>
    <submittedName>
        <fullName evidence="2">Uncharacterized protein</fullName>
    </submittedName>
</protein>
<accession>A0ABT5FKN3</accession>
<dbReference type="Proteomes" id="UP001221328">
    <property type="component" value="Unassembled WGS sequence"/>
</dbReference>
<evidence type="ECO:0000313" key="3">
    <source>
        <dbReference type="Proteomes" id="UP001221328"/>
    </source>
</evidence>
<keyword evidence="3" id="KW-1185">Reference proteome</keyword>
<dbReference type="EMBL" id="JAQOSK010000001">
    <property type="protein sequence ID" value="MDC2953076.1"/>
    <property type="molecule type" value="Genomic_DNA"/>
</dbReference>
<feature type="region of interest" description="Disordered" evidence="1">
    <location>
        <begin position="201"/>
        <end position="233"/>
    </location>
</feature>
<reference evidence="2 3" key="1">
    <citation type="journal article" date="2015" name="Int. J. Syst. Evol. Microbiol.">
        <title>Streptomyces gilvifuscus sp. nov., an actinomycete that produces antibacterial compounds isolated from soil.</title>
        <authorList>
            <person name="Nguyen T.M."/>
            <person name="Kim J."/>
        </authorList>
    </citation>
    <scope>NUCLEOTIDE SEQUENCE [LARGE SCALE GENOMIC DNA]</scope>
    <source>
        <strain evidence="2 3">T113</strain>
    </source>
</reference>
<sequence>MTTRAWFEIDDPDDDFEFDDTERAFVSALSARCMAWAPADVVGEVGRPDDWESLLAHVSLSDWAEPRLHLIDLGVHLIGDRARGDRLHNQLYSLPDRPSAWALDATGSTERLAELAAEWFRAVLDKPIVLYVWLHEGYAYAARYAFADSGETICQSYMESIAPPGQAAELTAAGNDQTWTTSRTLVRMIVSLRLTYAAPQPHQIERGTAGNHGESGRARRGHGPVIRPVQRPN</sequence>
<evidence type="ECO:0000313" key="2">
    <source>
        <dbReference type="EMBL" id="MDC2953076.1"/>
    </source>
</evidence>
<proteinExistence type="predicted"/>
<comment type="caution">
    <text evidence="2">The sequence shown here is derived from an EMBL/GenBank/DDBJ whole genome shotgun (WGS) entry which is preliminary data.</text>
</comment>
<evidence type="ECO:0000256" key="1">
    <source>
        <dbReference type="SAM" id="MobiDB-lite"/>
    </source>
</evidence>
<name>A0ABT5FKN3_9ACTN</name>
<organism evidence="2 3">
    <name type="scientific">Streptomyces gilvifuscus</name>
    <dbReference type="NCBI Taxonomy" id="1550617"/>
    <lineage>
        <taxon>Bacteria</taxon>
        <taxon>Bacillati</taxon>
        <taxon>Actinomycetota</taxon>
        <taxon>Actinomycetes</taxon>
        <taxon>Kitasatosporales</taxon>
        <taxon>Streptomycetaceae</taxon>
        <taxon>Streptomyces</taxon>
    </lineage>
</organism>
<dbReference type="RefSeq" id="WP_272173769.1">
    <property type="nucleotide sequence ID" value="NZ_JAQOSK010000001.1"/>
</dbReference>
<gene>
    <name evidence="2" type="ORF">PO587_01255</name>
</gene>